<dbReference type="AlphaFoldDB" id="A0A7T5R3A3"/>
<organism evidence="2 3">
    <name type="scientific">Micavibrio aeruginosavorus</name>
    <dbReference type="NCBI Taxonomy" id="349221"/>
    <lineage>
        <taxon>Bacteria</taxon>
        <taxon>Pseudomonadati</taxon>
        <taxon>Bdellovibrionota</taxon>
        <taxon>Bdellovibrionia</taxon>
        <taxon>Bdellovibrionales</taxon>
        <taxon>Pseudobdellovibrionaceae</taxon>
        <taxon>Micavibrio</taxon>
    </lineage>
</organism>
<name>A0A7T5R3A3_9BACT</name>
<gene>
    <name evidence="2" type="ORF">HYS17_02790</name>
</gene>
<accession>A0A7T5R3A3</accession>
<dbReference type="InterPro" id="IPR014914">
    <property type="entry name" value="RES_dom"/>
</dbReference>
<dbReference type="Proteomes" id="UP000595362">
    <property type="component" value="Chromosome"/>
</dbReference>
<evidence type="ECO:0000259" key="1">
    <source>
        <dbReference type="Pfam" id="PF08808"/>
    </source>
</evidence>
<reference evidence="2 3" key="1">
    <citation type="submission" date="2020-07" db="EMBL/GenBank/DDBJ databases">
        <title>Huge and variable diversity of episymbiotic CPR bacteria and DPANN archaea in groundwater ecosystems.</title>
        <authorList>
            <person name="He C.Y."/>
            <person name="Keren R."/>
            <person name="Whittaker M."/>
            <person name="Farag I.F."/>
            <person name="Doudna J."/>
            <person name="Cate J.H.D."/>
            <person name="Banfield J.F."/>
        </authorList>
    </citation>
    <scope>NUCLEOTIDE SEQUENCE [LARGE SCALE GENOMIC DNA]</scope>
    <source>
        <strain evidence="2">NC_groundwater_70_Ag_B-0.1um_54_66</strain>
    </source>
</reference>
<dbReference type="Pfam" id="PF08808">
    <property type="entry name" value="RES"/>
    <property type="match status" value="1"/>
</dbReference>
<evidence type="ECO:0000313" key="2">
    <source>
        <dbReference type="EMBL" id="QQG36719.1"/>
    </source>
</evidence>
<sequence>MDEFNVRLFYHLEGLRAFHHKELCESLASVKGVAIKANDWCRIVDFQYSDHPLSAKGSVIKGGRFNIGNNLDGDVFSPFPALYIAEDEDTAEIEKFGAKKSSTGLESYEVALVKKGSYSKLDLNFELGNIFDLTNAANLNDFVDIISKFKMPAELVELAKRVGLKPPLLVRDAEGLKATLITHTWQYSPSQFGIPANSQIFGRILKEAGFEGVLYPSSKKASRKCVAIFTENLDGSDSFIELANPAPSSIKIIRLDSKNWKAATDD</sequence>
<protein>
    <submittedName>
        <fullName evidence="2">RES family NAD+ phosphorylase</fullName>
    </submittedName>
</protein>
<proteinExistence type="predicted"/>
<feature type="domain" description="RES" evidence="1">
    <location>
        <begin position="40"/>
        <end position="232"/>
    </location>
</feature>
<evidence type="ECO:0000313" key="3">
    <source>
        <dbReference type="Proteomes" id="UP000595362"/>
    </source>
</evidence>
<dbReference type="EMBL" id="CP066681">
    <property type="protein sequence ID" value="QQG36719.1"/>
    <property type="molecule type" value="Genomic_DNA"/>
</dbReference>